<feature type="domain" description="Transcription regulator BetR N-terminal" evidence="1">
    <location>
        <begin position="9"/>
        <end position="149"/>
    </location>
</feature>
<dbReference type="Pfam" id="PF08667">
    <property type="entry name" value="BetR"/>
    <property type="match status" value="1"/>
</dbReference>
<dbReference type="EMBL" id="CP066077">
    <property type="protein sequence ID" value="QQC67865.1"/>
    <property type="molecule type" value="Genomic_DNA"/>
</dbReference>
<geneLocation type="plasmid" evidence="2 3">
    <name>unnamed</name>
</geneLocation>
<organism evidence="2 3">
    <name type="scientific">Paraburkholderia ginsengisoli</name>
    <dbReference type="NCBI Taxonomy" id="311231"/>
    <lineage>
        <taxon>Bacteria</taxon>
        <taxon>Pseudomonadati</taxon>
        <taxon>Pseudomonadota</taxon>
        <taxon>Betaproteobacteria</taxon>
        <taxon>Burkholderiales</taxon>
        <taxon>Burkholderiaceae</taxon>
        <taxon>Paraburkholderia</taxon>
    </lineage>
</organism>
<dbReference type="KEGG" id="pgis:I6I06_29025"/>
<proteinExistence type="predicted"/>
<keyword evidence="2" id="KW-0614">Plasmid</keyword>
<gene>
    <name evidence="2" type="ORF">I6I06_29025</name>
</gene>
<protein>
    <recommendedName>
        <fullName evidence="1">Transcription regulator BetR N-terminal domain-containing protein</fullName>
    </recommendedName>
</protein>
<dbReference type="RefSeq" id="WP_042329681.1">
    <property type="nucleotide sequence ID" value="NZ_CP066077.1"/>
</dbReference>
<sequence length="285" mass="31316">MPDNDMQTDSLAIANRVRNLMERHGVTKRAQASELSRILNLSFSAASRKMKGQLPWDLKQLGSVATHFGETPGVLVESNVDLEESITGEGMLMVSPRPLPCSVWIGDELTGGRSADLVAIQSRGAWQIYPAEIAPAGRIFNVLSVEIRPNLPQLEKPSIAVLDDDIDTHAANNVCDYLNDHGLNATPFYDLLSFREGLKNTTFDAFIIDWLINDDTAEAAIVDIRAAENPSAPIYLLTGQLKSGKARVDDIARVVKQFGCKWIEKPVRMPILFSEISNELGRSAS</sequence>
<evidence type="ECO:0000313" key="3">
    <source>
        <dbReference type="Proteomes" id="UP000595610"/>
    </source>
</evidence>
<dbReference type="Gene3D" id="3.40.50.2300">
    <property type="match status" value="1"/>
</dbReference>
<keyword evidence="3" id="KW-1185">Reference proteome</keyword>
<name>A0A7T4TCT3_9BURK</name>
<reference evidence="2 3" key="1">
    <citation type="submission" date="2020-12" db="EMBL/GenBank/DDBJ databases">
        <title>FDA dAtabase for Regulatory Grade micrObial Sequences (FDA-ARGOS): Supporting development and validation of Infectious Disease Dx tests.</title>
        <authorList>
            <person name="Nelson B."/>
            <person name="Plummer A."/>
            <person name="Tallon L."/>
            <person name="Sadzewicz L."/>
            <person name="Zhao X."/>
            <person name="Boylan J."/>
            <person name="Ott S."/>
            <person name="Bowen H."/>
            <person name="Vavikolanu K."/>
            <person name="Mehta A."/>
            <person name="Aluvathingal J."/>
            <person name="Nadendla S."/>
            <person name="Myers T."/>
            <person name="Yan Y."/>
            <person name="Sichtig H."/>
        </authorList>
    </citation>
    <scope>NUCLEOTIDE SEQUENCE [LARGE SCALE GENOMIC DNA]</scope>
    <source>
        <strain evidence="2 3">FDAARGOS_1049</strain>
        <plasmid evidence="2 3">unnamed</plasmid>
    </source>
</reference>
<evidence type="ECO:0000313" key="2">
    <source>
        <dbReference type="EMBL" id="QQC67865.1"/>
    </source>
</evidence>
<dbReference type="SUPFAM" id="SSF52172">
    <property type="entry name" value="CheY-like"/>
    <property type="match status" value="1"/>
</dbReference>
<dbReference type="AlphaFoldDB" id="A0A7T4TCT3"/>
<accession>A0A7T4TCT3</accession>
<dbReference type="Proteomes" id="UP000595610">
    <property type="component" value="Plasmid unnamed"/>
</dbReference>
<dbReference type="InterPro" id="IPR011006">
    <property type="entry name" value="CheY-like_superfamily"/>
</dbReference>
<dbReference type="InterPro" id="IPR013975">
    <property type="entry name" value="Tscrpt_reg_BetR_N"/>
</dbReference>
<evidence type="ECO:0000259" key="1">
    <source>
        <dbReference type="Pfam" id="PF08667"/>
    </source>
</evidence>